<organism evidence="2">
    <name type="scientific">marine metagenome</name>
    <dbReference type="NCBI Taxonomy" id="408172"/>
    <lineage>
        <taxon>unclassified sequences</taxon>
        <taxon>metagenomes</taxon>
        <taxon>ecological metagenomes</taxon>
    </lineage>
</organism>
<name>A0A382LU61_9ZZZZ</name>
<reference evidence="2" key="1">
    <citation type="submission" date="2018-05" db="EMBL/GenBank/DDBJ databases">
        <authorList>
            <person name="Lanie J.A."/>
            <person name="Ng W.-L."/>
            <person name="Kazmierczak K.M."/>
            <person name="Andrzejewski T.M."/>
            <person name="Davidsen T.M."/>
            <person name="Wayne K.J."/>
            <person name="Tettelin H."/>
            <person name="Glass J.I."/>
            <person name="Rusch D."/>
            <person name="Podicherti R."/>
            <person name="Tsui H.-C.T."/>
            <person name="Winkler M.E."/>
        </authorList>
    </citation>
    <scope>NUCLEOTIDE SEQUENCE</scope>
</reference>
<keyword evidence="1" id="KW-0812">Transmembrane</keyword>
<dbReference type="EMBL" id="UINC01088765">
    <property type="protein sequence ID" value="SVC39275.1"/>
    <property type="molecule type" value="Genomic_DNA"/>
</dbReference>
<proteinExistence type="predicted"/>
<evidence type="ECO:0000256" key="1">
    <source>
        <dbReference type="SAM" id="Phobius"/>
    </source>
</evidence>
<feature type="transmembrane region" description="Helical" evidence="1">
    <location>
        <begin position="12"/>
        <end position="33"/>
    </location>
</feature>
<evidence type="ECO:0000313" key="2">
    <source>
        <dbReference type="EMBL" id="SVC39275.1"/>
    </source>
</evidence>
<keyword evidence="1" id="KW-0472">Membrane</keyword>
<dbReference type="AlphaFoldDB" id="A0A382LU61"/>
<gene>
    <name evidence="2" type="ORF">METZ01_LOCUS292129</name>
</gene>
<keyword evidence="1" id="KW-1133">Transmembrane helix</keyword>
<feature type="non-terminal residue" evidence="2">
    <location>
        <position position="210"/>
    </location>
</feature>
<accession>A0A382LU61</accession>
<protein>
    <submittedName>
        <fullName evidence="2">Uncharacterized protein</fullName>
    </submittedName>
</protein>
<sequence length="210" mass="23540">MELKMICKSKIINSFFLFSLLIVPIVISVNAIAQEKGKGMSIHEAEGRLSKGNPWMPAEYQILNINNIWTWARRNGRSGHSPAGDYGTFFPRGKTYILYQDGFVFGSKAYLDAEHTQPAPFGQTVRVGGATYGTGYTAGWVNGQGATATREPLDSPLNRMFRVRRDWKEMPYAEAARDAAESNEITLESVTDAHVQLILDEYANSWKLWP</sequence>